<evidence type="ECO:0000256" key="8">
    <source>
        <dbReference type="RuleBase" id="RU000688"/>
    </source>
</evidence>
<dbReference type="GO" id="GO:0016020">
    <property type="term" value="C:membrane"/>
    <property type="evidence" value="ECO:0007669"/>
    <property type="project" value="UniProtKB-SubCell"/>
</dbReference>
<keyword evidence="5 9" id="KW-0472">Membrane</keyword>
<keyword evidence="6 8" id="KW-0675">Receptor</keyword>
<evidence type="ECO:0000256" key="1">
    <source>
        <dbReference type="ARBA" id="ARBA00004370"/>
    </source>
</evidence>
<feature type="transmembrane region" description="Helical" evidence="9">
    <location>
        <begin position="247"/>
        <end position="277"/>
    </location>
</feature>
<gene>
    <name evidence="11" type="ORF">OYC64_013672</name>
</gene>
<evidence type="ECO:0000256" key="2">
    <source>
        <dbReference type="ARBA" id="ARBA00022692"/>
    </source>
</evidence>
<dbReference type="GO" id="GO:0004930">
    <property type="term" value="F:G protein-coupled receptor activity"/>
    <property type="evidence" value="ECO:0007669"/>
    <property type="project" value="UniProtKB-KW"/>
</dbReference>
<keyword evidence="2 8" id="KW-0812">Transmembrane</keyword>
<feature type="transmembrane region" description="Helical" evidence="9">
    <location>
        <begin position="210"/>
        <end position="235"/>
    </location>
</feature>
<dbReference type="Gene3D" id="1.20.1070.10">
    <property type="entry name" value="Rhodopsin 7-helix transmembrane proteins"/>
    <property type="match status" value="1"/>
</dbReference>
<protein>
    <recommendedName>
        <fullName evidence="10">G-protein coupled receptors family 1 profile domain-containing protein</fullName>
    </recommendedName>
</protein>
<evidence type="ECO:0000259" key="10">
    <source>
        <dbReference type="PROSITE" id="PS50262"/>
    </source>
</evidence>
<keyword evidence="12" id="KW-1185">Reference proteome</keyword>
<dbReference type="InterPro" id="IPR017452">
    <property type="entry name" value="GPCR_Rhodpsn_7TM"/>
</dbReference>
<dbReference type="PANTHER" id="PTHR10489:SF931">
    <property type="entry name" value="ATYPICAL CHEMOKINE RECEPTOR 3"/>
    <property type="match status" value="1"/>
</dbReference>
<proteinExistence type="inferred from homology"/>
<dbReference type="EMBL" id="JBIYXZ010002086">
    <property type="protein sequence ID" value="KAL3045446.1"/>
    <property type="molecule type" value="Genomic_DNA"/>
</dbReference>
<comment type="similarity">
    <text evidence="8">Belongs to the G-protein coupled receptor 1 family.</text>
</comment>
<feature type="transmembrane region" description="Helical" evidence="9">
    <location>
        <begin position="283"/>
        <end position="310"/>
    </location>
</feature>
<keyword evidence="4 8" id="KW-0297">G-protein coupled receptor</keyword>
<name>A0ABD2FVH0_PAGBO</name>
<dbReference type="PROSITE" id="PS50262">
    <property type="entry name" value="G_PROTEIN_RECEP_F1_2"/>
    <property type="match status" value="1"/>
</dbReference>
<dbReference type="PANTHER" id="PTHR10489">
    <property type="entry name" value="CELL ADHESION MOLECULE"/>
    <property type="match status" value="1"/>
</dbReference>
<feature type="transmembrane region" description="Helical" evidence="9">
    <location>
        <begin position="81"/>
        <end position="101"/>
    </location>
</feature>
<reference evidence="11 12" key="2">
    <citation type="journal article" date="2024" name="G3 (Bethesda)">
        <title>The genome of the cryopelagic Antarctic bald notothen, Trematomus borchgrevinki.</title>
        <authorList>
            <person name="Rayamajhi N."/>
            <person name="Rivera-Colon A.G."/>
            <person name="Minhas B.F."/>
            <person name="Cheng C.C."/>
            <person name="Catchen J.M."/>
        </authorList>
    </citation>
    <scope>NUCLEOTIDE SEQUENCE [LARGE SCALE GENOMIC DNA]</scope>
    <source>
        <strain evidence="11">AGRC-2024</strain>
    </source>
</reference>
<dbReference type="SUPFAM" id="SSF81321">
    <property type="entry name" value="Family A G protein-coupled receptor-like"/>
    <property type="match status" value="1"/>
</dbReference>
<evidence type="ECO:0000256" key="3">
    <source>
        <dbReference type="ARBA" id="ARBA00022989"/>
    </source>
</evidence>
<keyword evidence="3 9" id="KW-1133">Transmembrane helix</keyword>
<evidence type="ECO:0000256" key="6">
    <source>
        <dbReference type="ARBA" id="ARBA00023170"/>
    </source>
</evidence>
<dbReference type="PRINTS" id="PR00646">
    <property type="entry name" value="RDC1ORPHANR"/>
</dbReference>
<evidence type="ECO:0000256" key="5">
    <source>
        <dbReference type="ARBA" id="ARBA00023136"/>
    </source>
</evidence>
<reference evidence="11 12" key="1">
    <citation type="journal article" date="2022" name="G3 (Bethesda)">
        <title>Evaluating Illumina-, Nanopore-, and PacBio-based genome assembly strategies with the bald notothen, Trematomus borchgrevinki.</title>
        <authorList>
            <person name="Rayamajhi N."/>
            <person name="Cheng C.C."/>
            <person name="Catchen J.M."/>
        </authorList>
    </citation>
    <scope>NUCLEOTIDE SEQUENCE [LARGE SCALE GENOMIC DNA]</scope>
    <source>
        <strain evidence="11">AGRC-2024</strain>
    </source>
</reference>
<accession>A0ABD2FVH0</accession>
<evidence type="ECO:0000256" key="9">
    <source>
        <dbReference type="SAM" id="Phobius"/>
    </source>
</evidence>
<evidence type="ECO:0000256" key="4">
    <source>
        <dbReference type="ARBA" id="ARBA00023040"/>
    </source>
</evidence>
<dbReference type="Pfam" id="PF00001">
    <property type="entry name" value="7tm_1"/>
    <property type="match status" value="2"/>
</dbReference>
<keyword evidence="7 8" id="KW-0807">Transducer</keyword>
<evidence type="ECO:0000313" key="11">
    <source>
        <dbReference type="EMBL" id="KAL3045446.1"/>
    </source>
</evidence>
<dbReference type="InterPro" id="IPR001416">
    <property type="entry name" value="ACKR3"/>
</dbReference>
<dbReference type="PRINTS" id="PR00237">
    <property type="entry name" value="GPCRRHODOPSN"/>
</dbReference>
<feature type="domain" description="G-protein coupled receptors family 1 profile" evidence="10">
    <location>
        <begin position="63"/>
        <end position="307"/>
    </location>
</feature>
<comment type="subcellular location">
    <subcellularLocation>
        <location evidence="1">Membrane</location>
    </subcellularLocation>
</comment>
<dbReference type="AlphaFoldDB" id="A0ABD2FVH0"/>
<dbReference type="PROSITE" id="PS00237">
    <property type="entry name" value="G_PROTEIN_RECEP_F1_1"/>
    <property type="match status" value="1"/>
</dbReference>
<feature type="transmembrane region" description="Helical" evidence="9">
    <location>
        <begin position="121"/>
        <end position="145"/>
    </location>
</feature>
<feature type="transmembrane region" description="Helical" evidence="9">
    <location>
        <begin position="45"/>
        <end position="69"/>
    </location>
</feature>
<comment type="caution">
    <text evidence="11">The sequence shown here is derived from an EMBL/GenBank/DDBJ whole genome shotgun (WGS) entry which is preliminary data.</text>
</comment>
<dbReference type="InterPro" id="IPR050119">
    <property type="entry name" value="CCR1-9-like"/>
</dbReference>
<evidence type="ECO:0000313" key="12">
    <source>
        <dbReference type="Proteomes" id="UP001619887"/>
    </source>
</evidence>
<dbReference type="InterPro" id="IPR000276">
    <property type="entry name" value="GPCR_Rhodpsn"/>
</dbReference>
<feature type="transmembrane region" description="Helical" evidence="9">
    <location>
        <begin position="166"/>
        <end position="190"/>
    </location>
</feature>
<evidence type="ECO:0000256" key="7">
    <source>
        <dbReference type="ARBA" id="ARBA00023224"/>
    </source>
</evidence>
<organism evidence="11 12">
    <name type="scientific">Pagothenia borchgrevinki</name>
    <name type="common">Bald rockcod</name>
    <name type="synonym">Trematomus borchgrevinki</name>
    <dbReference type="NCBI Taxonomy" id="8213"/>
    <lineage>
        <taxon>Eukaryota</taxon>
        <taxon>Metazoa</taxon>
        <taxon>Chordata</taxon>
        <taxon>Craniata</taxon>
        <taxon>Vertebrata</taxon>
        <taxon>Euteleostomi</taxon>
        <taxon>Actinopterygii</taxon>
        <taxon>Neopterygii</taxon>
        <taxon>Teleostei</taxon>
        <taxon>Neoteleostei</taxon>
        <taxon>Acanthomorphata</taxon>
        <taxon>Eupercaria</taxon>
        <taxon>Perciformes</taxon>
        <taxon>Notothenioidei</taxon>
        <taxon>Nototheniidae</taxon>
        <taxon>Pagothenia</taxon>
    </lineage>
</organism>
<dbReference type="Proteomes" id="UP001619887">
    <property type="component" value="Unassembled WGS sequence"/>
</dbReference>
<sequence>MSLSSADLLDLLNQWEELKDLNLSDPNVTRVDATVCSGTVGHASLLYVLSIFYLFIFLVGIASNALVVWVNLRSNRKCSDVFVLQLAAADLVAVATLPVQVGSMLIGRWPFGAVLCKLTHLVFSVNLFSSILFLTCMSVERYLSVTLRPGGRRELTPLRRMPTRRLVCAAVWMLALAAAAPETYFLQTVVSPHHSGSVCRPVFSSREMMVFVQMIFSILGFLLPLPIIIASYLALPPDPDRGVSRRVVLSYIVVFVLCWLPLHVVLVLDLVALLLPFSCSLEGFLWVALQVTQCVSMMHCVLNPVLYSFLHRSYRYDLMKAFIFRYSSRSGVARLIDNENTENTSETFETFETLETESSMAEIRDRI</sequence>